<dbReference type="Proteomes" id="UP000199527">
    <property type="component" value="Unassembled WGS sequence"/>
</dbReference>
<gene>
    <name evidence="5" type="primary">yciB</name>
    <name evidence="6" type="ORF">SAMN04488540_11756</name>
</gene>
<keyword evidence="1 5" id="KW-1003">Cell membrane</keyword>
<comment type="function">
    <text evidence="5">Plays a role in cell envelope biogenesis, maintenance of cell envelope integrity and membrane homeostasis.</text>
</comment>
<feature type="transmembrane region" description="Helical" evidence="5">
    <location>
        <begin position="150"/>
        <end position="169"/>
    </location>
</feature>
<evidence type="ECO:0000256" key="2">
    <source>
        <dbReference type="ARBA" id="ARBA00022692"/>
    </source>
</evidence>
<keyword evidence="4 5" id="KW-0472">Membrane</keyword>
<keyword evidence="7" id="KW-1185">Reference proteome</keyword>
<feature type="transmembrane region" description="Helical" evidence="5">
    <location>
        <begin position="20"/>
        <end position="44"/>
    </location>
</feature>
<feature type="transmembrane region" description="Helical" evidence="5">
    <location>
        <begin position="120"/>
        <end position="138"/>
    </location>
</feature>
<comment type="similarity">
    <text evidence="5">Belongs to the YciB family.</text>
</comment>
<dbReference type="Pfam" id="PF04279">
    <property type="entry name" value="IspA"/>
    <property type="match status" value="1"/>
</dbReference>
<reference evidence="7" key="1">
    <citation type="submission" date="2016-10" db="EMBL/GenBank/DDBJ databases">
        <authorList>
            <person name="Varghese N."/>
            <person name="Submissions S."/>
        </authorList>
    </citation>
    <scope>NUCLEOTIDE SEQUENCE [LARGE SCALE GENOMIC DNA]</scope>
    <source>
        <strain evidence="7">DSM 23317</strain>
    </source>
</reference>
<dbReference type="NCBIfam" id="NF001325">
    <property type="entry name" value="PRK00259.1-3"/>
    <property type="match status" value="1"/>
</dbReference>
<dbReference type="HAMAP" id="MF_00189">
    <property type="entry name" value="YciB"/>
    <property type="match status" value="1"/>
</dbReference>
<dbReference type="NCBIfam" id="NF001324">
    <property type="entry name" value="PRK00259.1-2"/>
    <property type="match status" value="1"/>
</dbReference>
<evidence type="ECO:0000313" key="6">
    <source>
        <dbReference type="EMBL" id="SDK01333.1"/>
    </source>
</evidence>
<dbReference type="OrthoDB" id="9788219at2"/>
<keyword evidence="5" id="KW-0997">Cell inner membrane</keyword>
<organism evidence="6 7">
    <name type="scientific">Ferrimonas sediminum</name>
    <dbReference type="NCBI Taxonomy" id="718193"/>
    <lineage>
        <taxon>Bacteria</taxon>
        <taxon>Pseudomonadati</taxon>
        <taxon>Pseudomonadota</taxon>
        <taxon>Gammaproteobacteria</taxon>
        <taxon>Alteromonadales</taxon>
        <taxon>Ferrimonadaceae</taxon>
        <taxon>Ferrimonas</taxon>
    </lineage>
</organism>
<evidence type="ECO:0000256" key="4">
    <source>
        <dbReference type="ARBA" id="ARBA00023136"/>
    </source>
</evidence>
<dbReference type="NCBIfam" id="TIGR00997">
    <property type="entry name" value="ispZ"/>
    <property type="match status" value="1"/>
</dbReference>
<dbReference type="InterPro" id="IPR006008">
    <property type="entry name" value="YciB"/>
</dbReference>
<name>A0A1G8YF71_9GAMM</name>
<dbReference type="GO" id="GO:0005886">
    <property type="term" value="C:plasma membrane"/>
    <property type="evidence" value="ECO:0007669"/>
    <property type="project" value="UniProtKB-SubCell"/>
</dbReference>
<proteinExistence type="inferred from homology"/>
<comment type="subcellular location">
    <subcellularLocation>
        <location evidence="5">Cell inner membrane</location>
        <topology evidence="5">Multi-pass membrane protein</topology>
    </subcellularLocation>
</comment>
<protein>
    <recommendedName>
        <fullName evidence="5">Inner membrane-spanning protein YciB</fullName>
    </recommendedName>
</protein>
<dbReference type="PANTHER" id="PTHR36917">
    <property type="entry name" value="INTRACELLULAR SEPTATION PROTEIN A-RELATED"/>
    <property type="match status" value="1"/>
</dbReference>
<dbReference type="EMBL" id="FNEM01000017">
    <property type="protein sequence ID" value="SDK01333.1"/>
    <property type="molecule type" value="Genomic_DNA"/>
</dbReference>
<keyword evidence="3 5" id="KW-1133">Transmembrane helix</keyword>
<evidence type="ECO:0000313" key="7">
    <source>
        <dbReference type="Proteomes" id="UP000199527"/>
    </source>
</evidence>
<evidence type="ECO:0000256" key="3">
    <source>
        <dbReference type="ARBA" id="ARBA00022989"/>
    </source>
</evidence>
<sequence>MKQILDFLPLLVFFGVYKFYDIYLASGALVAASAVQIALLYLLYKKVEKQHLITFALVAVFGTLTMVLRDDTFIKWKVTVVQFLFAGALLISELMGRSLLKAMLGKEMPLPDQVWRNTSFAWVAFFIASGILNMYIAFNLSQEVWVNFKVFGLMGMTLAFTVGTIVYLYRHLPKDFKPQDKQK</sequence>
<keyword evidence="2 5" id="KW-0812">Transmembrane</keyword>
<evidence type="ECO:0000256" key="5">
    <source>
        <dbReference type="HAMAP-Rule" id="MF_00189"/>
    </source>
</evidence>
<feature type="transmembrane region" description="Helical" evidence="5">
    <location>
        <begin position="51"/>
        <end position="68"/>
    </location>
</feature>
<evidence type="ECO:0000256" key="1">
    <source>
        <dbReference type="ARBA" id="ARBA00022475"/>
    </source>
</evidence>
<dbReference type="AlphaFoldDB" id="A0A1G8YF71"/>
<accession>A0A1G8YF71</accession>
<dbReference type="PANTHER" id="PTHR36917:SF1">
    <property type="entry name" value="INNER MEMBRANE-SPANNING PROTEIN YCIB"/>
    <property type="match status" value="1"/>
</dbReference>
<feature type="transmembrane region" description="Helical" evidence="5">
    <location>
        <begin position="80"/>
        <end position="100"/>
    </location>
</feature>
<dbReference type="RefSeq" id="WP_090367338.1">
    <property type="nucleotide sequence ID" value="NZ_FNEM01000017.1"/>
</dbReference>